<dbReference type="EMBL" id="JALNTZ010000008">
    <property type="protein sequence ID" value="KAJ3642083.1"/>
    <property type="molecule type" value="Genomic_DNA"/>
</dbReference>
<proteinExistence type="predicted"/>
<comment type="caution">
    <text evidence="1">The sequence shown here is derived from an EMBL/GenBank/DDBJ whole genome shotgun (WGS) entry which is preliminary data.</text>
</comment>
<evidence type="ECO:0000313" key="1">
    <source>
        <dbReference type="EMBL" id="KAJ3642083.1"/>
    </source>
</evidence>
<evidence type="ECO:0000313" key="2">
    <source>
        <dbReference type="Proteomes" id="UP001168821"/>
    </source>
</evidence>
<protein>
    <submittedName>
        <fullName evidence="1">Uncharacterized protein</fullName>
    </submittedName>
</protein>
<reference evidence="1" key="1">
    <citation type="journal article" date="2023" name="G3 (Bethesda)">
        <title>Whole genome assemblies of Zophobas morio and Tenebrio molitor.</title>
        <authorList>
            <person name="Kaur S."/>
            <person name="Stinson S.A."/>
            <person name="diCenzo G.C."/>
        </authorList>
    </citation>
    <scope>NUCLEOTIDE SEQUENCE</scope>
    <source>
        <strain evidence="1">QUZm001</strain>
    </source>
</reference>
<keyword evidence="2" id="KW-1185">Reference proteome</keyword>
<name>A0AA38M333_9CUCU</name>
<dbReference type="Proteomes" id="UP001168821">
    <property type="component" value="Unassembled WGS sequence"/>
</dbReference>
<dbReference type="AlphaFoldDB" id="A0AA38M333"/>
<organism evidence="1 2">
    <name type="scientific">Zophobas morio</name>
    <dbReference type="NCBI Taxonomy" id="2755281"/>
    <lineage>
        <taxon>Eukaryota</taxon>
        <taxon>Metazoa</taxon>
        <taxon>Ecdysozoa</taxon>
        <taxon>Arthropoda</taxon>
        <taxon>Hexapoda</taxon>
        <taxon>Insecta</taxon>
        <taxon>Pterygota</taxon>
        <taxon>Neoptera</taxon>
        <taxon>Endopterygota</taxon>
        <taxon>Coleoptera</taxon>
        <taxon>Polyphaga</taxon>
        <taxon>Cucujiformia</taxon>
        <taxon>Tenebrionidae</taxon>
        <taxon>Zophobas</taxon>
    </lineage>
</organism>
<gene>
    <name evidence="1" type="ORF">Zmor_024900</name>
</gene>
<accession>A0AA38M333</accession>
<sequence length="142" mass="15643">MFLFPAAVNRANLNAVYTEPARIIRYPIRAYGLINYKHILDPPLKLLLRDPINRFRLTLRRPAKSEKPPLASFASVAAKVAISVFIRLHVLRTVYVAYVSSGRDGFPCPKGGLHNALALNSAGTGGLKTAARGIMAVYRNQN</sequence>